<organism evidence="2 3">
    <name type="scientific">Orchesella dallaii</name>
    <dbReference type="NCBI Taxonomy" id="48710"/>
    <lineage>
        <taxon>Eukaryota</taxon>
        <taxon>Metazoa</taxon>
        <taxon>Ecdysozoa</taxon>
        <taxon>Arthropoda</taxon>
        <taxon>Hexapoda</taxon>
        <taxon>Collembola</taxon>
        <taxon>Entomobryomorpha</taxon>
        <taxon>Entomobryoidea</taxon>
        <taxon>Orchesellidae</taxon>
        <taxon>Orchesellinae</taxon>
        <taxon>Orchesella</taxon>
    </lineage>
</organism>
<gene>
    <name evidence="2" type="ORF">ODALV1_LOCUS24744</name>
</gene>
<dbReference type="Proteomes" id="UP001642540">
    <property type="component" value="Unassembled WGS sequence"/>
</dbReference>
<accession>A0ABP1RQ07</accession>
<reference evidence="2 3" key="1">
    <citation type="submission" date="2024-08" db="EMBL/GenBank/DDBJ databases">
        <authorList>
            <person name="Cucini C."/>
            <person name="Frati F."/>
        </authorList>
    </citation>
    <scope>NUCLEOTIDE SEQUENCE [LARGE SCALE GENOMIC DNA]</scope>
</reference>
<keyword evidence="1" id="KW-1133">Transmembrane helix</keyword>
<keyword evidence="3" id="KW-1185">Reference proteome</keyword>
<evidence type="ECO:0000256" key="1">
    <source>
        <dbReference type="SAM" id="Phobius"/>
    </source>
</evidence>
<evidence type="ECO:0000313" key="2">
    <source>
        <dbReference type="EMBL" id="CAL8132752.1"/>
    </source>
</evidence>
<feature type="transmembrane region" description="Helical" evidence="1">
    <location>
        <begin position="31"/>
        <end position="53"/>
    </location>
</feature>
<sequence>MQIGNPDQAGMSPSVALGVEANLHDDLCINALMLLIFELLAVALVASFMLTLLKRYHEYNLQEIAARYRAANSTHIQHMYWITTHV</sequence>
<dbReference type="EMBL" id="CAXLJM020000093">
    <property type="protein sequence ID" value="CAL8132752.1"/>
    <property type="molecule type" value="Genomic_DNA"/>
</dbReference>
<keyword evidence="1" id="KW-0812">Transmembrane</keyword>
<protein>
    <submittedName>
        <fullName evidence="2">Uncharacterized protein</fullName>
    </submittedName>
</protein>
<comment type="caution">
    <text evidence="2">The sequence shown here is derived from an EMBL/GenBank/DDBJ whole genome shotgun (WGS) entry which is preliminary data.</text>
</comment>
<name>A0ABP1RQ07_9HEXA</name>
<proteinExistence type="predicted"/>
<evidence type="ECO:0000313" key="3">
    <source>
        <dbReference type="Proteomes" id="UP001642540"/>
    </source>
</evidence>
<keyword evidence="1" id="KW-0472">Membrane</keyword>